<dbReference type="Proteomes" id="UP000184240">
    <property type="component" value="Unassembled WGS sequence"/>
</dbReference>
<dbReference type="EMBL" id="QOVN01000002">
    <property type="protein sequence ID" value="RXG30208.1"/>
    <property type="molecule type" value="Genomic_DNA"/>
</dbReference>
<dbReference type="EMBL" id="FQXT01000003">
    <property type="protein sequence ID" value="SHI02286.1"/>
    <property type="molecule type" value="Genomic_DNA"/>
</dbReference>
<dbReference type="Proteomes" id="UP000290037">
    <property type="component" value="Unassembled WGS sequence"/>
</dbReference>
<evidence type="ECO:0000313" key="2">
    <source>
        <dbReference type="EMBL" id="RXG30208.1"/>
    </source>
</evidence>
<evidence type="ECO:0000313" key="4">
    <source>
        <dbReference type="Proteomes" id="UP000184240"/>
    </source>
</evidence>
<dbReference type="RefSeq" id="WP_164916921.1">
    <property type="nucleotide sequence ID" value="NZ_CAXPJH010000005.1"/>
</dbReference>
<accession>A0A1M5XRA8</accession>
<feature type="chain" id="PRO_5012386903" evidence="1">
    <location>
        <begin position="18"/>
        <end position="45"/>
    </location>
</feature>
<evidence type="ECO:0000256" key="1">
    <source>
        <dbReference type="SAM" id="SignalP"/>
    </source>
</evidence>
<keyword evidence="1" id="KW-0732">Signal</keyword>
<reference evidence="2 5" key="3">
    <citation type="submission" date="2018-07" db="EMBL/GenBank/DDBJ databases">
        <title>Leeuwenhoekiella genomics.</title>
        <authorList>
            <person name="Tahon G."/>
            <person name="Willems A."/>
        </authorList>
    </citation>
    <scope>NUCLEOTIDE SEQUENCE [LARGE SCALE GENOMIC DNA]</scope>
    <source>
        <strain evidence="2 5">LMG 24856</strain>
    </source>
</reference>
<organism evidence="3 4">
    <name type="scientific">Leeuwenhoekiella palythoae</name>
    <dbReference type="NCBI Taxonomy" id="573501"/>
    <lineage>
        <taxon>Bacteria</taxon>
        <taxon>Pseudomonadati</taxon>
        <taxon>Bacteroidota</taxon>
        <taxon>Flavobacteriia</taxon>
        <taxon>Flavobacteriales</taxon>
        <taxon>Flavobacteriaceae</taxon>
        <taxon>Leeuwenhoekiella</taxon>
    </lineage>
</organism>
<reference evidence="4" key="2">
    <citation type="submission" date="2016-11" db="EMBL/GenBank/DDBJ databases">
        <authorList>
            <person name="Varghese N."/>
            <person name="Submissions S."/>
        </authorList>
    </citation>
    <scope>NUCLEOTIDE SEQUENCE [LARGE SCALE GENOMIC DNA]</scope>
    <source>
        <strain evidence="4">DSM 19859</strain>
    </source>
</reference>
<protein>
    <submittedName>
        <fullName evidence="3">Uncharacterized protein</fullName>
    </submittedName>
</protein>
<proteinExistence type="predicted"/>
<keyword evidence="5" id="KW-1185">Reference proteome</keyword>
<name>A0A1M5XRA8_9FLAO</name>
<feature type="signal peptide" evidence="1">
    <location>
        <begin position="1"/>
        <end position="17"/>
    </location>
</feature>
<gene>
    <name evidence="2" type="ORF">DSM01_957</name>
    <name evidence="3" type="ORF">SAMN04487999_1662</name>
</gene>
<evidence type="ECO:0000313" key="3">
    <source>
        <dbReference type="EMBL" id="SHI02286.1"/>
    </source>
</evidence>
<reference evidence="3" key="1">
    <citation type="submission" date="2016-11" db="EMBL/GenBank/DDBJ databases">
        <authorList>
            <person name="Jaros S."/>
            <person name="Januszkiewicz K."/>
            <person name="Wedrychowicz H."/>
        </authorList>
    </citation>
    <scope>NUCLEOTIDE SEQUENCE [LARGE SCALE GENOMIC DNA]</scope>
    <source>
        <strain evidence="3">DSM 19859</strain>
    </source>
</reference>
<dbReference type="AlphaFoldDB" id="A0A1M5XRA8"/>
<evidence type="ECO:0000313" key="5">
    <source>
        <dbReference type="Proteomes" id="UP000290037"/>
    </source>
</evidence>
<dbReference type="STRING" id="573501.SAMN04487999_1662"/>
<sequence>MKLKALLLGLLIAGATAVTYTAQDTNADYAAKKVDPTKIRVPSNG</sequence>